<dbReference type="AlphaFoldDB" id="A0A0P1KUX3"/>
<protein>
    <submittedName>
        <fullName evidence="1">LAQU0S12e01640g1_1</fullName>
    </submittedName>
</protein>
<reference evidence="2" key="1">
    <citation type="submission" date="2015-10" db="EMBL/GenBank/DDBJ databases">
        <authorList>
            <person name="Devillers H."/>
        </authorList>
    </citation>
    <scope>NUCLEOTIDE SEQUENCE [LARGE SCALE GENOMIC DNA]</scope>
</reference>
<organism evidence="1 2">
    <name type="scientific">Lachancea quebecensis</name>
    <dbReference type="NCBI Taxonomy" id="1654605"/>
    <lineage>
        <taxon>Eukaryota</taxon>
        <taxon>Fungi</taxon>
        <taxon>Dikarya</taxon>
        <taxon>Ascomycota</taxon>
        <taxon>Saccharomycotina</taxon>
        <taxon>Saccharomycetes</taxon>
        <taxon>Saccharomycetales</taxon>
        <taxon>Saccharomycetaceae</taxon>
        <taxon>Lachancea</taxon>
    </lineage>
</organism>
<dbReference type="Proteomes" id="UP000236544">
    <property type="component" value="Unassembled WGS sequence"/>
</dbReference>
<dbReference type="PANTHER" id="PTHR28038">
    <property type="entry name" value="ADL329WP"/>
    <property type="match status" value="1"/>
</dbReference>
<gene>
    <name evidence="1" type="ORF">LAQU0_S12e01640g</name>
</gene>
<dbReference type="PANTHER" id="PTHR28038:SF1">
    <property type="entry name" value="ADL329WP"/>
    <property type="match status" value="1"/>
</dbReference>
<sequence>MNNCKRPDLAVPYNHVAAPKSSTAAASQGIISQSMPMAAMFMKNKFLAWFGLLSSVHYCLTSDPESSGDQSPLLKLVMALVSLGVCYMNLVFPQPGPADMAKAKAQSS</sequence>
<proteinExistence type="predicted"/>
<evidence type="ECO:0000313" key="1">
    <source>
        <dbReference type="EMBL" id="CUS23859.1"/>
    </source>
</evidence>
<accession>A0A0P1KUX3</accession>
<name>A0A0P1KUX3_9SACH</name>
<keyword evidence="2" id="KW-1185">Reference proteome</keyword>
<dbReference type="OrthoDB" id="284718at2759"/>
<dbReference type="EMBL" id="LN890553">
    <property type="protein sequence ID" value="CUS23859.1"/>
    <property type="molecule type" value="Genomic_DNA"/>
</dbReference>
<evidence type="ECO:0000313" key="2">
    <source>
        <dbReference type="Proteomes" id="UP000236544"/>
    </source>
</evidence>